<dbReference type="Proteomes" id="UP000501128">
    <property type="component" value="Chromosome"/>
</dbReference>
<organism evidence="1 2">
    <name type="scientific">Spirosoma rhododendri</name>
    <dbReference type="NCBI Taxonomy" id="2728024"/>
    <lineage>
        <taxon>Bacteria</taxon>
        <taxon>Pseudomonadati</taxon>
        <taxon>Bacteroidota</taxon>
        <taxon>Cytophagia</taxon>
        <taxon>Cytophagales</taxon>
        <taxon>Cytophagaceae</taxon>
        <taxon>Spirosoma</taxon>
    </lineage>
</organism>
<sequence>MRTSTPAPGKDTQIQFSFSQRGRGSHPYYMAGPARMYAIDQLSVHTVKSAIERLRQVNADVITEAIGAFGSKNGSSQLLMGLK</sequence>
<dbReference type="RefSeq" id="WP_169549299.1">
    <property type="nucleotide sequence ID" value="NZ_CP051677.1"/>
</dbReference>
<protein>
    <submittedName>
        <fullName evidence="1">Uncharacterized protein</fullName>
    </submittedName>
</protein>
<dbReference type="KEGG" id="srho:HH216_02160"/>
<evidence type="ECO:0000313" key="2">
    <source>
        <dbReference type="Proteomes" id="UP000501128"/>
    </source>
</evidence>
<evidence type="ECO:0000313" key="1">
    <source>
        <dbReference type="EMBL" id="QJD77356.1"/>
    </source>
</evidence>
<gene>
    <name evidence="1" type="ORF">HH216_02160</name>
</gene>
<dbReference type="AlphaFoldDB" id="A0A7L5DGI5"/>
<accession>A0A7L5DGI5</accession>
<proteinExistence type="predicted"/>
<dbReference type="EMBL" id="CP051677">
    <property type="protein sequence ID" value="QJD77356.1"/>
    <property type="molecule type" value="Genomic_DNA"/>
</dbReference>
<name>A0A7L5DGI5_9BACT</name>
<reference evidence="1 2" key="1">
    <citation type="submission" date="2020-04" db="EMBL/GenBank/DDBJ databases">
        <title>Genome sequencing of novel species.</title>
        <authorList>
            <person name="Heo J."/>
            <person name="Kim S.-J."/>
            <person name="Kim J.-S."/>
            <person name="Hong S.-B."/>
            <person name="Kwon S.-W."/>
        </authorList>
    </citation>
    <scope>NUCLEOTIDE SEQUENCE [LARGE SCALE GENOMIC DNA]</scope>
    <source>
        <strain evidence="1 2">CJU-R4</strain>
    </source>
</reference>
<keyword evidence="2" id="KW-1185">Reference proteome</keyword>